<keyword evidence="6" id="KW-1185">Reference proteome</keyword>
<evidence type="ECO:0000256" key="1">
    <source>
        <dbReference type="ARBA" id="ARBA00023098"/>
    </source>
</evidence>
<sequence length="492" mass="53863">MNQSIARPAALRRMSAAAAALLLAGCNALAPVNPPIAKVDFDSGYRVNRMLKRQHEGVTNDPHTVFMLTFSGGGTRAAAFSYGVLEELRRTDVMVGGVQRNLLEEVDAISGVSGGSFTALAYALYGDRLFTEYEPRFLKRDVQGTLTWRALNPLNWFSLGSGLYGRSELAADYYDEILFNGATFADLLKLPTPVTAVTGTDLSTGARFQFSQEQFDLICSDLGTVRLARAAATSSAVPAVLSPVTYYNYGGQCGATLPPWVRDVTRPDSPARPAGRALLRYRDIKNFEDSKNRPYLHVVDGGVSDNLGLRGLLEALEELEASPSFQRQAGFDEIRRIVVVVVNSRSAPATDWDRKARAPGIVAQLLQSSSVPIDHFSYESVELLKDIAQRWADKRDLKVAELRLSGMSRAQAEAAVPTLSFDAIDVSFDAIEDPEEQRYFMNLPTSFVLSAEEVDRLRALGGRLLRESPGYRDLLDRISDRKAPAKAGAPSQ</sequence>
<organism evidence="5 6">
    <name type="scientific">Variovorax ginsengisoli</name>
    <dbReference type="NCBI Taxonomy" id="363844"/>
    <lineage>
        <taxon>Bacteria</taxon>
        <taxon>Pseudomonadati</taxon>
        <taxon>Pseudomonadota</taxon>
        <taxon>Betaproteobacteria</taxon>
        <taxon>Burkholderiales</taxon>
        <taxon>Comamonadaceae</taxon>
        <taxon>Variovorax</taxon>
    </lineage>
</organism>
<comment type="caution">
    <text evidence="2">Lacks conserved residue(s) required for the propagation of feature annotation.</text>
</comment>
<protein>
    <submittedName>
        <fullName evidence="5">Patatin-like phospholipase family protein</fullName>
    </submittedName>
</protein>
<dbReference type="EMBL" id="JAUKVY010000004">
    <property type="protein sequence ID" value="MDO1532206.1"/>
    <property type="molecule type" value="Genomic_DNA"/>
</dbReference>
<dbReference type="InterPro" id="IPR016035">
    <property type="entry name" value="Acyl_Trfase/lysoPLipase"/>
</dbReference>
<dbReference type="PANTHER" id="PTHR10728:SF40">
    <property type="entry name" value="PATATIN FAMILY PROTEIN"/>
    <property type="match status" value="1"/>
</dbReference>
<evidence type="ECO:0000256" key="2">
    <source>
        <dbReference type="PROSITE-ProRule" id="PRU01161"/>
    </source>
</evidence>
<dbReference type="Proteomes" id="UP001169027">
    <property type="component" value="Unassembled WGS sequence"/>
</dbReference>
<dbReference type="Pfam" id="PF01734">
    <property type="entry name" value="Patatin"/>
    <property type="match status" value="1"/>
</dbReference>
<feature type="domain" description="PNPLA" evidence="4">
    <location>
        <begin position="69"/>
        <end position="263"/>
    </location>
</feature>
<dbReference type="Gene3D" id="3.40.1090.10">
    <property type="entry name" value="Cytosolic phospholipase A2 catalytic domain"/>
    <property type="match status" value="2"/>
</dbReference>
<name>A0ABT8S4D2_9BURK</name>
<dbReference type="RefSeq" id="WP_301806353.1">
    <property type="nucleotide sequence ID" value="NZ_JAUJZH010000004.1"/>
</dbReference>
<keyword evidence="3" id="KW-0732">Signal</keyword>
<evidence type="ECO:0000259" key="4">
    <source>
        <dbReference type="PROSITE" id="PS51635"/>
    </source>
</evidence>
<dbReference type="PROSITE" id="PS51257">
    <property type="entry name" value="PROKAR_LIPOPROTEIN"/>
    <property type="match status" value="1"/>
</dbReference>
<feature type="chain" id="PRO_5045684056" evidence="3">
    <location>
        <begin position="31"/>
        <end position="492"/>
    </location>
</feature>
<dbReference type="PANTHER" id="PTHR10728">
    <property type="entry name" value="CYTOSOLIC PHOSPHOLIPASE A2"/>
    <property type="match status" value="1"/>
</dbReference>
<keyword evidence="1" id="KW-0443">Lipid metabolism</keyword>
<evidence type="ECO:0000313" key="6">
    <source>
        <dbReference type="Proteomes" id="UP001169027"/>
    </source>
</evidence>
<dbReference type="InterPro" id="IPR002641">
    <property type="entry name" value="PNPLA_dom"/>
</dbReference>
<feature type="short sequence motif" description="GXSXG" evidence="2">
    <location>
        <begin position="111"/>
        <end position="115"/>
    </location>
</feature>
<accession>A0ABT8S4D2</accession>
<evidence type="ECO:0000256" key="3">
    <source>
        <dbReference type="SAM" id="SignalP"/>
    </source>
</evidence>
<dbReference type="PROSITE" id="PS51635">
    <property type="entry name" value="PNPLA"/>
    <property type="match status" value="1"/>
</dbReference>
<feature type="signal peptide" evidence="3">
    <location>
        <begin position="1"/>
        <end position="30"/>
    </location>
</feature>
<comment type="caution">
    <text evidence="5">The sequence shown here is derived from an EMBL/GenBank/DDBJ whole genome shotgun (WGS) entry which is preliminary data.</text>
</comment>
<dbReference type="SUPFAM" id="SSF52151">
    <property type="entry name" value="FabD/lysophospholipase-like"/>
    <property type="match status" value="1"/>
</dbReference>
<evidence type="ECO:0000313" key="5">
    <source>
        <dbReference type="EMBL" id="MDO1532206.1"/>
    </source>
</evidence>
<reference evidence="5" key="1">
    <citation type="submission" date="2023-06" db="EMBL/GenBank/DDBJ databases">
        <authorList>
            <person name="Jiang Y."/>
            <person name="Liu Q."/>
        </authorList>
    </citation>
    <scope>NUCLEOTIDE SEQUENCE</scope>
    <source>
        <strain evidence="5">CGMCC 1.12090</strain>
    </source>
</reference>
<proteinExistence type="predicted"/>
<gene>
    <name evidence="5" type="ORF">Q2T77_07890</name>
</gene>